<dbReference type="EMBL" id="AKCR02000213">
    <property type="protein sequence ID" value="PKK18303.1"/>
    <property type="molecule type" value="Genomic_DNA"/>
</dbReference>
<proteinExistence type="predicted"/>
<reference evidence="7 8" key="1">
    <citation type="journal article" date="2013" name="Science">
        <title>Genomic diversity and evolution of the head crest in the rock pigeon.</title>
        <authorList>
            <person name="Shapiro M.D."/>
            <person name="Kronenberg Z."/>
            <person name="Li C."/>
            <person name="Domyan E.T."/>
            <person name="Pan H."/>
            <person name="Campbell M."/>
            <person name="Tan H."/>
            <person name="Huff C.D."/>
            <person name="Hu H."/>
            <person name="Vickrey A.I."/>
            <person name="Nielsen S.C."/>
            <person name="Stringham S.A."/>
            <person name="Hu H."/>
            <person name="Willerslev E."/>
            <person name="Gilbert M.T."/>
            <person name="Yandell M."/>
            <person name="Zhang G."/>
            <person name="Wang J."/>
        </authorList>
    </citation>
    <scope>NUCLEOTIDE SEQUENCE [LARGE SCALE GENOMIC DNA]</scope>
    <source>
        <tissue evidence="7">Blood</tissue>
    </source>
</reference>
<evidence type="ECO:0000313" key="8">
    <source>
        <dbReference type="Proteomes" id="UP000053872"/>
    </source>
</evidence>
<evidence type="ECO:0000256" key="5">
    <source>
        <dbReference type="ARBA" id="ARBA00023180"/>
    </source>
</evidence>
<keyword evidence="2 7" id="KW-0808">Transferase</keyword>
<dbReference type="InterPro" id="IPR002654">
    <property type="entry name" value="Glyco_trans_25"/>
</dbReference>
<keyword evidence="4" id="KW-0256">Endoplasmic reticulum</keyword>
<dbReference type="CDD" id="cd06532">
    <property type="entry name" value="Glyco_transf_25"/>
    <property type="match status" value="1"/>
</dbReference>
<evidence type="ECO:0000256" key="4">
    <source>
        <dbReference type="ARBA" id="ARBA00022824"/>
    </source>
</evidence>
<evidence type="ECO:0000256" key="1">
    <source>
        <dbReference type="ARBA" id="ARBA00022676"/>
    </source>
</evidence>
<feature type="non-terminal residue" evidence="7">
    <location>
        <position position="239"/>
    </location>
</feature>
<comment type="caution">
    <text evidence="7">The sequence shown here is derived from an EMBL/GenBank/DDBJ whole genome shotgun (WGS) entry which is preliminary data.</text>
</comment>
<protein>
    <submittedName>
        <fullName evidence="7">Collagen beta(1-O)galactosyltransferase 1</fullName>
    </submittedName>
</protein>
<keyword evidence="8" id="KW-1185">Reference proteome</keyword>
<dbReference type="GO" id="GO:0005581">
    <property type="term" value="C:collagen trimer"/>
    <property type="evidence" value="ECO:0007669"/>
    <property type="project" value="UniProtKB-KW"/>
</dbReference>
<dbReference type="Proteomes" id="UP000053872">
    <property type="component" value="Unassembled WGS sequence"/>
</dbReference>
<dbReference type="InterPro" id="IPR050757">
    <property type="entry name" value="Collagen_mod_GT25"/>
</dbReference>
<evidence type="ECO:0000256" key="2">
    <source>
        <dbReference type="ARBA" id="ARBA00022679"/>
    </source>
</evidence>
<keyword evidence="1 7" id="KW-0328">Glycosyltransferase</keyword>
<accession>A0A2I0LLJ9</accession>
<dbReference type="STRING" id="8932.A0A2I0LLJ9"/>
<gene>
    <name evidence="7" type="primary">COLGALT1</name>
    <name evidence="7" type="ORF">A306_00012960</name>
</gene>
<evidence type="ECO:0000256" key="3">
    <source>
        <dbReference type="ARBA" id="ARBA00022729"/>
    </source>
</evidence>
<dbReference type="PANTHER" id="PTHR10730:SF28">
    <property type="entry name" value="PROCOLLAGEN GALACTOSYLTRANSFERASE 1"/>
    <property type="match status" value="1"/>
</dbReference>
<dbReference type="InParanoid" id="A0A2I0LLJ9"/>
<name>A0A2I0LLJ9_COLLI</name>
<keyword evidence="5" id="KW-0325">Glycoprotein</keyword>
<dbReference type="AlphaFoldDB" id="A0A2I0LLJ9"/>
<evidence type="ECO:0000313" key="7">
    <source>
        <dbReference type="EMBL" id="PKK18303.1"/>
    </source>
</evidence>
<organism evidence="7 8">
    <name type="scientific">Columba livia</name>
    <name type="common">Rock dove</name>
    <dbReference type="NCBI Taxonomy" id="8932"/>
    <lineage>
        <taxon>Eukaryota</taxon>
        <taxon>Metazoa</taxon>
        <taxon>Chordata</taxon>
        <taxon>Craniata</taxon>
        <taxon>Vertebrata</taxon>
        <taxon>Euteleostomi</taxon>
        <taxon>Archelosauria</taxon>
        <taxon>Archosauria</taxon>
        <taxon>Dinosauria</taxon>
        <taxon>Saurischia</taxon>
        <taxon>Theropoda</taxon>
        <taxon>Coelurosauria</taxon>
        <taxon>Aves</taxon>
        <taxon>Neognathae</taxon>
        <taxon>Neoaves</taxon>
        <taxon>Columbimorphae</taxon>
        <taxon>Columbiformes</taxon>
        <taxon>Columbidae</taxon>
        <taxon>Columba</taxon>
    </lineage>
</organism>
<sequence length="239" mass="27082">MVHSTFLLDLRREATRALAFYPPHPHYTGAFDDIIVFAFSCRQAGVQMFVSNRAPFGFLPVPLRSQSSLRDEAESFLHVTLEIMVKNPPAEPTPHIWVPPKVPDKMGFDEEIAAKLVEAVECRALNSSQVEALGVRMLPGYRDPYHGRPLTRGELGCFLSHHRVWQEIATRGLSRSLVFEDDLRFEIFFKRRLTTLMRELEAAALPCRCAVLASCWRRGRWGRCCRSTSSCPSCSTSTP</sequence>
<keyword evidence="7" id="KW-0176">Collagen</keyword>
<dbReference type="Pfam" id="PF01755">
    <property type="entry name" value="Glyco_transf_25"/>
    <property type="match status" value="1"/>
</dbReference>
<dbReference type="PANTHER" id="PTHR10730">
    <property type="entry name" value="PROCOLLAGEN-LYSINE,2-OXOGLUTARATE 5-DIOXYGENASE/GLYCOSYLTRANSFERASE 25 FAMILY MEMBER"/>
    <property type="match status" value="1"/>
</dbReference>
<feature type="domain" description="Glycosyl transferase family 25" evidence="6">
    <location>
        <begin position="111"/>
        <end position="202"/>
    </location>
</feature>
<evidence type="ECO:0000259" key="6">
    <source>
        <dbReference type="Pfam" id="PF01755"/>
    </source>
</evidence>
<keyword evidence="3" id="KW-0732">Signal</keyword>
<dbReference type="GO" id="GO:0050211">
    <property type="term" value="F:procollagen galactosyltransferase activity"/>
    <property type="evidence" value="ECO:0007669"/>
    <property type="project" value="TreeGrafter"/>
</dbReference>